<evidence type="ECO:0000313" key="2">
    <source>
        <dbReference type="EMBL" id="GAT61981.1"/>
    </source>
</evidence>
<keyword evidence="1" id="KW-0732">Signal</keyword>
<feature type="chain" id="PRO_5007904869" evidence="1">
    <location>
        <begin position="21"/>
        <end position="380"/>
    </location>
</feature>
<dbReference type="NCBIfam" id="TIGR02474">
    <property type="entry name" value="pec_lyase"/>
    <property type="match status" value="1"/>
</dbReference>
<keyword evidence="3" id="KW-1185">Reference proteome</keyword>
<evidence type="ECO:0000313" key="3">
    <source>
        <dbReference type="Proteomes" id="UP000076586"/>
    </source>
</evidence>
<gene>
    <name evidence="2" type="ORF">PJIAN_1571</name>
</gene>
<dbReference type="Gene3D" id="1.50.10.20">
    <property type="match status" value="1"/>
</dbReference>
<feature type="signal peptide" evidence="1">
    <location>
        <begin position="1"/>
        <end position="20"/>
    </location>
</feature>
<comment type="caution">
    <text evidence="2">The sequence shown here is derived from an EMBL/GenBank/DDBJ whole genome shotgun (WGS) entry which is preliminary data.</text>
</comment>
<dbReference type="Pfam" id="PF09492">
    <property type="entry name" value="Pec_lyase"/>
    <property type="match status" value="1"/>
</dbReference>
<sequence>MKYIQLITILLLFPLTLGFAQNKPQVNPGEYLKMRWETVATRMPAQWYGTDEAKQVAENVLISQKEIGGWAKNEPFHHPFSDSLRTHYLRTKIEKGGTFDNGSTISELRFLAKVYSHLKDERYKQAFEKGVNYIFMAQYKNGGWPQYFPVKDAQDEILLDKTEPYSMHITFNDNAMVNVMTLLKDLFSDNKEFVPLELGKGLKEKARKAFDKGVECILKTQIQVNHHPTVWCAQHNEKTLAPANARAYELASFSGAESVGIALLLMDIDHPSKAIISSVKGAEKWFEDHEIKGIKIGSETDQNGQRNRVVIEDKNASPIWARFYDLTTEKPFFCSRDGIKRSSLAEISYERRNGYGWYTYEPANVLARFPEWQKKNHLSK</sequence>
<protein>
    <submittedName>
        <fullName evidence="2">Pectinesterase</fullName>
    </submittedName>
</protein>
<dbReference type="STRING" id="681398.PJIAN_1571"/>
<dbReference type="Proteomes" id="UP000076586">
    <property type="component" value="Unassembled WGS sequence"/>
</dbReference>
<dbReference type="EMBL" id="BDCR01000001">
    <property type="protein sequence ID" value="GAT61981.1"/>
    <property type="molecule type" value="Genomic_DNA"/>
</dbReference>
<accession>A0A170YQJ0</accession>
<dbReference type="OrthoDB" id="9804686at2"/>
<proteinExistence type="predicted"/>
<dbReference type="RefSeq" id="WP_101750721.1">
    <property type="nucleotide sequence ID" value="NZ_BDCR01000001.1"/>
</dbReference>
<name>A0A170YQJ0_9BACT</name>
<reference evidence="3" key="1">
    <citation type="submission" date="2016-04" db="EMBL/GenBank/DDBJ databases">
        <title>Draft genome sequence of Paludibacter jiangxiensis strain NM7.</title>
        <authorList>
            <person name="Qiu Y."/>
            <person name="Matsuura N."/>
            <person name="Ohashi A."/>
            <person name="Tourlousse M.D."/>
            <person name="Sekiguchi Y."/>
        </authorList>
    </citation>
    <scope>NUCLEOTIDE SEQUENCE [LARGE SCALE GENOMIC DNA]</scope>
    <source>
        <strain evidence="3">NM7</strain>
    </source>
</reference>
<dbReference type="AlphaFoldDB" id="A0A170YQJ0"/>
<reference evidence="3" key="2">
    <citation type="journal article" date="2017" name="Genome Announc.">
        <title>Draft genome sequence of Paludibacter jiangxiensis NM7(T), a propionate-producing fermentative bacterium.</title>
        <authorList>
            <person name="Qiu Y.-L."/>
            <person name="Tourlousse D.M."/>
            <person name="Matsuura N."/>
            <person name="Ohashi A."/>
            <person name="Sekiguchi Y."/>
        </authorList>
    </citation>
    <scope>NUCLEOTIDE SEQUENCE [LARGE SCALE GENOMIC DNA]</scope>
    <source>
        <strain evidence="3">NM7</strain>
    </source>
</reference>
<dbReference type="SUPFAM" id="SSF81853">
    <property type="entry name" value="Family 10 polysaccharide lyase"/>
    <property type="match status" value="1"/>
</dbReference>
<evidence type="ECO:0000256" key="1">
    <source>
        <dbReference type="SAM" id="SignalP"/>
    </source>
</evidence>
<organism evidence="2 3">
    <name type="scientific">Paludibacter jiangxiensis</name>
    <dbReference type="NCBI Taxonomy" id="681398"/>
    <lineage>
        <taxon>Bacteria</taxon>
        <taxon>Pseudomonadati</taxon>
        <taxon>Bacteroidota</taxon>
        <taxon>Bacteroidia</taxon>
        <taxon>Bacteroidales</taxon>
        <taxon>Paludibacteraceae</taxon>
        <taxon>Paludibacter</taxon>
    </lineage>
</organism>
<dbReference type="InterPro" id="IPR012669">
    <property type="entry name" value="Pectate_lyase"/>
</dbReference>